<dbReference type="SUPFAM" id="SSF53067">
    <property type="entry name" value="Actin-like ATPase domain"/>
    <property type="match status" value="2"/>
</dbReference>
<dbReference type="GO" id="GO:0003779">
    <property type="term" value="F:actin binding"/>
    <property type="evidence" value="ECO:0007669"/>
    <property type="project" value="UniProtKB-KW"/>
</dbReference>
<dbReference type="GO" id="GO:0034314">
    <property type="term" value="P:Arp2/3 complex-mediated actin nucleation"/>
    <property type="evidence" value="ECO:0007669"/>
    <property type="project" value="UniProtKB-ARBA"/>
</dbReference>
<dbReference type="Proteomes" id="UP000242474">
    <property type="component" value="Unassembled WGS sequence"/>
</dbReference>
<dbReference type="PROSITE" id="PS01132">
    <property type="entry name" value="ACTINS_ACT_LIKE"/>
    <property type="match status" value="1"/>
</dbReference>
<dbReference type="Pfam" id="PF00022">
    <property type="entry name" value="Actin"/>
    <property type="match status" value="1"/>
</dbReference>
<dbReference type="AlphaFoldDB" id="A0A2G5B8Z9"/>
<proteinExistence type="inferred from homology"/>
<keyword evidence="3" id="KW-0963">Cytoplasm</keyword>
<accession>A0A2G5B8Z9</accession>
<evidence type="ECO:0000256" key="7">
    <source>
        <dbReference type="ARBA" id="ARBA00023212"/>
    </source>
</evidence>
<evidence type="ECO:0000256" key="1">
    <source>
        <dbReference type="ARBA" id="ARBA00004245"/>
    </source>
</evidence>
<evidence type="ECO:0000256" key="4">
    <source>
        <dbReference type="ARBA" id="ARBA00022741"/>
    </source>
</evidence>
<reference evidence="8 9" key="1">
    <citation type="journal article" date="2015" name="Genome Biol. Evol.">
        <title>Phylogenomic analyses indicate that early fungi evolved digesting cell walls of algal ancestors of land plants.</title>
        <authorList>
            <person name="Chang Y."/>
            <person name="Wang S."/>
            <person name="Sekimoto S."/>
            <person name="Aerts A.L."/>
            <person name="Choi C."/>
            <person name="Clum A."/>
            <person name="LaButti K.M."/>
            <person name="Lindquist E.A."/>
            <person name="Yee Ngan C."/>
            <person name="Ohm R.A."/>
            <person name="Salamov A.A."/>
            <person name="Grigoriev I.V."/>
            <person name="Spatafora J.W."/>
            <person name="Berbee M.L."/>
        </authorList>
    </citation>
    <scope>NUCLEOTIDE SEQUENCE [LARGE SCALE GENOMIC DNA]</scope>
    <source>
        <strain evidence="8 9">NRRL 1564</strain>
    </source>
</reference>
<dbReference type="FunFam" id="3.30.420.40:FF:000050">
    <property type="entry name" value="Actin, alpha skeletal muscle"/>
    <property type="match status" value="1"/>
</dbReference>
<keyword evidence="6" id="KW-0009">Actin-binding</keyword>
<keyword evidence="4" id="KW-0547">Nucleotide-binding</keyword>
<evidence type="ECO:0000256" key="3">
    <source>
        <dbReference type="ARBA" id="ARBA00022490"/>
    </source>
</evidence>
<dbReference type="STRING" id="763665.A0A2G5B8Z9"/>
<comment type="subcellular location">
    <subcellularLocation>
        <location evidence="1">Cytoplasm</location>
        <location evidence="1">Cytoskeleton</location>
    </subcellularLocation>
</comment>
<gene>
    <name evidence="8" type="ORF">COEREDRAFT_9594</name>
</gene>
<organism evidence="8 9">
    <name type="scientific">Coemansia reversa (strain ATCC 12441 / NRRL 1564)</name>
    <dbReference type="NCBI Taxonomy" id="763665"/>
    <lineage>
        <taxon>Eukaryota</taxon>
        <taxon>Fungi</taxon>
        <taxon>Fungi incertae sedis</taxon>
        <taxon>Zoopagomycota</taxon>
        <taxon>Kickxellomycotina</taxon>
        <taxon>Kickxellomycetes</taxon>
        <taxon>Kickxellales</taxon>
        <taxon>Kickxellaceae</taxon>
        <taxon>Coemansia</taxon>
    </lineage>
</organism>
<dbReference type="SMART" id="SM00268">
    <property type="entry name" value="ACTIN"/>
    <property type="match status" value="1"/>
</dbReference>
<sequence length="398" mass="44834">MSTNHNVLVVDNGTGFAKVGYAGSNFPEHVFPSVVGRPMLRAEEATTLADVPHEVKDINVGTEAAELRAILDMSYPLENGIIKNWEDMQHLWDYTFFEKLKADPTQCKVLLTEAPLNPKANRQKMCEVMFERYGFDSVYVAIQAVLTLYAQGLLTGVVIDSGDGVTHIIPVYQGYSLPHLTRRLDVAGRHVTRYLIKLLQLRGYAFNRTADFETVRQIKEKVCYVSYDLDLDKKLATETTTMVESYTLPDGRIIKVGSERFQAPECMFQPELIDVESPGVAELLLNAVQAAPIDMRADLYKHVVISGGSSMYPGLPSRLEKETKQLYLQNVLNGDLSRLDKFKLQIDDPPNRKHMVFLGGAVLADVMKDNEAAWVTKKEWEEYGPRALDKLSVEELRE</sequence>
<dbReference type="FunFam" id="3.90.640.10:FF:000005">
    <property type="entry name" value="Actin-related protein 2"/>
    <property type="match status" value="1"/>
</dbReference>
<protein>
    <submittedName>
        <fullName evidence="8">Actin/actin-like protein</fullName>
    </submittedName>
</protein>
<dbReference type="PANTHER" id="PTHR11937">
    <property type="entry name" value="ACTIN"/>
    <property type="match status" value="1"/>
</dbReference>
<dbReference type="Gene3D" id="3.90.640.10">
    <property type="entry name" value="Actin, Chain A, domain 4"/>
    <property type="match status" value="1"/>
</dbReference>
<dbReference type="GO" id="GO:0005856">
    <property type="term" value="C:cytoskeleton"/>
    <property type="evidence" value="ECO:0007669"/>
    <property type="project" value="UniProtKB-SubCell"/>
</dbReference>
<keyword evidence="9" id="KW-1185">Reference proteome</keyword>
<dbReference type="InterPro" id="IPR004000">
    <property type="entry name" value="Actin"/>
</dbReference>
<dbReference type="EMBL" id="KZ303509">
    <property type="protein sequence ID" value="PIA15207.1"/>
    <property type="molecule type" value="Genomic_DNA"/>
</dbReference>
<name>A0A2G5B8Z9_COERN</name>
<keyword evidence="7" id="KW-0206">Cytoskeleton</keyword>
<dbReference type="InterPro" id="IPR043129">
    <property type="entry name" value="ATPase_NBD"/>
</dbReference>
<dbReference type="GO" id="GO:0005524">
    <property type="term" value="F:ATP binding"/>
    <property type="evidence" value="ECO:0007669"/>
    <property type="project" value="UniProtKB-KW"/>
</dbReference>
<dbReference type="PRINTS" id="PR00190">
    <property type="entry name" value="ACTIN"/>
</dbReference>
<dbReference type="InterPro" id="IPR020902">
    <property type="entry name" value="Actin/actin-like_CS"/>
</dbReference>
<keyword evidence="5" id="KW-0067">ATP-binding</keyword>
<dbReference type="Gene3D" id="3.30.420.40">
    <property type="match status" value="2"/>
</dbReference>
<evidence type="ECO:0000313" key="8">
    <source>
        <dbReference type="EMBL" id="PIA15207.1"/>
    </source>
</evidence>
<dbReference type="CDD" id="cd10220">
    <property type="entry name" value="ASKHA_NBD_Arp2"/>
    <property type="match status" value="1"/>
</dbReference>
<evidence type="ECO:0000313" key="9">
    <source>
        <dbReference type="Proteomes" id="UP000242474"/>
    </source>
</evidence>
<comment type="similarity">
    <text evidence="2">Belongs to the actin family. ARP2 subfamily.</text>
</comment>
<dbReference type="OrthoDB" id="5132116at2759"/>
<evidence type="ECO:0000256" key="6">
    <source>
        <dbReference type="ARBA" id="ARBA00023203"/>
    </source>
</evidence>
<evidence type="ECO:0000256" key="2">
    <source>
        <dbReference type="ARBA" id="ARBA00010121"/>
    </source>
</evidence>
<evidence type="ECO:0000256" key="5">
    <source>
        <dbReference type="ARBA" id="ARBA00022840"/>
    </source>
</evidence>